<sequence>SLYSTATTVAPCDRDHTCLRGSRPEMKKSVESLTTWASKTGTSSALWRNRSLWLFNA</sequence>
<organism evidence="1 2">
    <name type="scientific">Perkinsus olseni</name>
    <name type="common">Perkinsus atlanticus</name>
    <dbReference type="NCBI Taxonomy" id="32597"/>
    <lineage>
        <taxon>Eukaryota</taxon>
        <taxon>Sar</taxon>
        <taxon>Alveolata</taxon>
        <taxon>Perkinsozoa</taxon>
        <taxon>Perkinsea</taxon>
        <taxon>Perkinsida</taxon>
        <taxon>Perkinsidae</taxon>
        <taxon>Perkinsus</taxon>
    </lineage>
</organism>
<gene>
    <name evidence="1" type="ORF">FOZ63_021960</name>
</gene>
<reference evidence="1 2" key="1">
    <citation type="submission" date="2020-04" db="EMBL/GenBank/DDBJ databases">
        <title>Perkinsus olseni comparative genomics.</title>
        <authorList>
            <person name="Bogema D.R."/>
        </authorList>
    </citation>
    <scope>NUCLEOTIDE SEQUENCE [LARGE SCALE GENOMIC DNA]</scope>
    <source>
        <strain evidence="1 2">ATCC PRA-207</strain>
    </source>
</reference>
<evidence type="ECO:0000313" key="1">
    <source>
        <dbReference type="EMBL" id="KAF4726359.1"/>
    </source>
</evidence>
<name>A0A7J6S090_PEROL</name>
<dbReference type="AlphaFoldDB" id="A0A7J6S090"/>
<accession>A0A7J6S090</accession>
<evidence type="ECO:0000313" key="2">
    <source>
        <dbReference type="Proteomes" id="UP000553632"/>
    </source>
</evidence>
<protein>
    <submittedName>
        <fullName evidence="1">Uncharacterized protein</fullName>
    </submittedName>
</protein>
<dbReference type="EMBL" id="JABANO010021716">
    <property type="protein sequence ID" value="KAF4726359.1"/>
    <property type="molecule type" value="Genomic_DNA"/>
</dbReference>
<comment type="caution">
    <text evidence="1">The sequence shown here is derived from an EMBL/GenBank/DDBJ whole genome shotgun (WGS) entry which is preliminary data.</text>
</comment>
<feature type="non-terminal residue" evidence="1">
    <location>
        <position position="1"/>
    </location>
</feature>
<dbReference type="Proteomes" id="UP000553632">
    <property type="component" value="Unassembled WGS sequence"/>
</dbReference>
<keyword evidence="2" id="KW-1185">Reference proteome</keyword>
<proteinExistence type="predicted"/>